<protein>
    <submittedName>
        <fullName evidence="3">Phage head morphogenesis protein</fullName>
    </submittedName>
</protein>
<dbReference type="InterPro" id="IPR006528">
    <property type="entry name" value="Phage_head_morphogenesis_dom"/>
</dbReference>
<evidence type="ECO:0000256" key="1">
    <source>
        <dbReference type="SAM" id="MobiDB-lite"/>
    </source>
</evidence>
<proteinExistence type="predicted"/>
<reference evidence="3" key="1">
    <citation type="submission" date="2022-10" db="EMBL/GenBank/DDBJ databases">
        <title>Hoeflea sp. G2-23, isolated from marine algae.</title>
        <authorList>
            <person name="Kristyanto S."/>
            <person name="Kim J.M."/>
            <person name="Jeon C.O."/>
        </authorList>
    </citation>
    <scope>NUCLEOTIDE SEQUENCE</scope>
    <source>
        <strain evidence="3">G2-23</strain>
    </source>
</reference>
<feature type="compositionally biased region" description="Basic and acidic residues" evidence="1">
    <location>
        <begin position="252"/>
        <end position="263"/>
    </location>
</feature>
<feature type="compositionally biased region" description="Polar residues" evidence="1">
    <location>
        <begin position="265"/>
        <end position="278"/>
    </location>
</feature>
<feature type="domain" description="Phage head morphogenesis" evidence="2">
    <location>
        <begin position="187"/>
        <end position="303"/>
    </location>
</feature>
<name>A0ABT3ZGF5_9HYPH</name>
<dbReference type="Pfam" id="PF04233">
    <property type="entry name" value="Phage_Mu_F"/>
    <property type="match status" value="1"/>
</dbReference>
<sequence length="316" mass="34264">MARDTRRRFEAEAAKMRPQIRAAFLQAIADIKRTADMDALITALERGDVAGALAALKLGPEYFAVLDEAVRATYAAGGNYALSSLPKKNPATGTELVIRFQGRHPRAETWLSRRSSNLIVEITAGQRTAIREVITRRLVEGVNPKTTALDLVGRVDKLTKRRTGGIVGLTSREALAVENYRLELAGEGRKADQIDRMVSRYSNKLLRVRGERIARTETIASLNAGRDEGMNQLIESGEVSADAVTGTWDSSGDGRVRDSHAEMDGQTQPQGQPFQSPVTGALMMHPGDTSLGAGGADTINCRCYKSISVDYFAGVT</sequence>
<comment type="caution">
    <text evidence="3">The sequence shown here is derived from an EMBL/GenBank/DDBJ whole genome shotgun (WGS) entry which is preliminary data.</text>
</comment>
<gene>
    <name evidence="3" type="ORF">OEG84_25105</name>
</gene>
<evidence type="ECO:0000313" key="4">
    <source>
        <dbReference type="Proteomes" id="UP001073227"/>
    </source>
</evidence>
<dbReference type="RefSeq" id="WP_267656626.1">
    <property type="nucleotide sequence ID" value="NZ_JAOVZR010000004.1"/>
</dbReference>
<accession>A0ABT3ZGF5</accession>
<evidence type="ECO:0000313" key="3">
    <source>
        <dbReference type="EMBL" id="MCY0150887.1"/>
    </source>
</evidence>
<feature type="region of interest" description="Disordered" evidence="1">
    <location>
        <begin position="244"/>
        <end position="278"/>
    </location>
</feature>
<organism evidence="3 4">
    <name type="scientific">Hoeflea algicola</name>
    <dbReference type="NCBI Taxonomy" id="2983763"/>
    <lineage>
        <taxon>Bacteria</taxon>
        <taxon>Pseudomonadati</taxon>
        <taxon>Pseudomonadota</taxon>
        <taxon>Alphaproteobacteria</taxon>
        <taxon>Hyphomicrobiales</taxon>
        <taxon>Rhizobiaceae</taxon>
        <taxon>Hoeflea</taxon>
    </lineage>
</organism>
<dbReference type="Proteomes" id="UP001073227">
    <property type="component" value="Unassembled WGS sequence"/>
</dbReference>
<evidence type="ECO:0000259" key="2">
    <source>
        <dbReference type="Pfam" id="PF04233"/>
    </source>
</evidence>
<keyword evidence="4" id="KW-1185">Reference proteome</keyword>
<dbReference type="EMBL" id="JAOVZR010000004">
    <property type="protein sequence ID" value="MCY0150887.1"/>
    <property type="molecule type" value="Genomic_DNA"/>
</dbReference>